<feature type="transmembrane region" description="Helical" evidence="5">
    <location>
        <begin position="168"/>
        <end position="194"/>
    </location>
</feature>
<evidence type="ECO:0000256" key="1">
    <source>
        <dbReference type="ARBA" id="ARBA00004141"/>
    </source>
</evidence>
<keyword evidence="3 5" id="KW-1133">Transmembrane helix</keyword>
<evidence type="ECO:0000313" key="7">
    <source>
        <dbReference type="EMBL" id="UUC46279.1"/>
    </source>
</evidence>
<feature type="domain" description="O-antigen ligase-related" evidence="6">
    <location>
        <begin position="167"/>
        <end position="329"/>
    </location>
</feature>
<feature type="transmembrane region" description="Helical" evidence="5">
    <location>
        <begin position="32"/>
        <end position="49"/>
    </location>
</feature>
<keyword evidence="7" id="KW-0436">Ligase</keyword>
<keyword evidence="4 5" id="KW-0472">Membrane</keyword>
<evidence type="ECO:0000259" key="6">
    <source>
        <dbReference type="Pfam" id="PF04932"/>
    </source>
</evidence>
<accession>A0ABY5IY56</accession>
<organism evidence="7 8">
    <name type="scientific">Flavobacterium cerinum</name>
    <dbReference type="NCBI Taxonomy" id="2502784"/>
    <lineage>
        <taxon>Bacteria</taxon>
        <taxon>Pseudomonadati</taxon>
        <taxon>Bacteroidota</taxon>
        <taxon>Flavobacteriia</taxon>
        <taxon>Flavobacteriales</taxon>
        <taxon>Flavobacteriaceae</taxon>
        <taxon>Flavobacterium</taxon>
    </lineage>
</organism>
<feature type="transmembrane region" description="Helical" evidence="5">
    <location>
        <begin position="201"/>
        <end position="219"/>
    </location>
</feature>
<evidence type="ECO:0000256" key="4">
    <source>
        <dbReference type="ARBA" id="ARBA00023136"/>
    </source>
</evidence>
<reference evidence="7" key="1">
    <citation type="submission" date="2022-07" db="EMBL/GenBank/DDBJ databases">
        <title>Isolation, identification, and degradation of a PFOSA degrading strain from sewage treatment plant.</title>
        <authorList>
            <person name="Zhang L."/>
            <person name="Huo Y."/>
        </authorList>
    </citation>
    <scope>NUCLEOTIDE SEQUENCE</scope>
    <source>
        <strain evidence="7">C1</strain>
    </source>
</reference>
<dbReference type="InterPro" id="IPR051533">
    <property type="entry name" value="WaaL-like"/>
</dbReference>
<dbReference type="InterPro" id="IPR007016">
    <property type="entry name" value="O-antigen_ligase-rel_domated"/>
</dbReference>
<keyword evidence="2 5" id="KW-0812">Transmembrane</keyword>
<feature type="transmembrane region" description="Helical" evidence="5">
    <location>
        <begin position="111"/>
        <end position="129"/>
    </location>
</feature>
<gene>
    <name evidence="7" type="ORF">NOX80_03525</name>
</gene>
<dbReference type="EMBL" id="CP101751">
    <property type="protein sequence ID" value="UUC46279.1"/>
    <property type="molecule type" value="Genomic_DNA"/>
</dbReference>
<feature type="transmembrane region" description="Helical" evidence="5">
    <location>
        <begin position="365"/>
        <end position="380"/>
    </location>
</feature>
<name>A0ABY5IY56_9FLAO</name>
<proteinExistence type="predicted"/>
<keyword evidence="8" id="KW-1185">Reference proteome</keyword>
<dbReference type="GO" id="GO:0016874">
    <property type="term" value="F:ligase activity"/>
    <property type="evidence" value="ECO:0007669"/>
    <property type="project" value="UniProtKB-KW"/>
</dbReference>
<dbReference type="Proteomes" id="UP001059844">
    <property type="component" value="Chromosome"/>
</dbReference>
<evidence type="ECO:0000256" key="5">
    <source>
        <dbReference type="SAM" id="Phobius"/>
    </source>
</evidence>
<evidence type="ECO:0000256" key="3">
    <source>
        <dbReference type="ARBA" id="ARBA00022989"/>
    </source>
</evidence>
<protein>
    <submittedName>
        <fullName evidence="7">O-antigen ligase family protein</fullName>
    </submittedName>
</protein>
<evidence type="ECO:0000313" key="8">
    <source>
        <dbReference type="Proteomes" id="UP001059844"/>
    </source>
</evidence>
<evidence type="ECO:0000256" key="2">
    <source>
        <dbReference type="ARBA" id="ARBA00022692"/>
    </source>
</evidence>
<feature type="transmembrane region" description="Helical" evidence="5">
    <location>
        <begin position="312"/>
        <end position="332"/>
    </location>
</feature>
<dbReference type="RefSeq" id="WP_256551947.1">
    <property type="nucleotide sequence ID" value="NZ_CP101751.1"/>
</dbReference>
<dbReference type="Pfam" id="PF04932">
    <property type="entry name" value="Wzy_C"/>
    <property type="match status" value="1"/>
</dbReference>
<dbReference type="PANTHER" id="PTHR37422">
    <property type="entry name" value="TEICHURONIC ACID BIOSYNTHESIS PROTEIN TUAE"/>
    <property type="match status" value="1"/>
</dbReference>
<dbReference type="PANTHER" id="PTHR37422:SF13">
    <property type="entry name" value="LIPOPOLYSACCHARIDE BIOSYNTHESIS PROTEIN PA4999-RELATED"/>
    <property type="match status" value="1"/>
</dbReference>
<feature type="transmembrane region" description="Helical" evidence="5">
    <location>
        <begin position="81"/>
        <end position="99"/>
    </location>
</feature>
<comment type="subcellular location">
    <subcellularLocation>
        <location evidence="1">Membrane</location>
        <topology evidence="1">Multi-pass membrane protein</topology>
    </subcellularLocation>
</comment>
<feature type="transmembrane region" description="Helical" evidence="5">
    <location>
        <begin position="56"/>
        <end position="75"/>
    </location>
</feature>
<sequence>MNPSIKKYLLFSSVFAIFTEAFFFNYIIDWKLLYLIIILNYALLAVTQKKLRVNKYFMFLLIGLFIHGAITSLLVGVPPNLMISQIIGISIVGIYYYNFIPLFDKKEITSVYIKISLYVAILGYFLYFFKINLNDGRLQSIFKEPAHYVIVVLPACYYYLKQKQYLNFAIIFGTLILSNSSLGYIGCALMFIVPNISFRRVLYLFALIPVVVISFIYVYNEYSFFKMRVQETYDSLNVINTGKFDEKTNLSSYALISNLHIAKRNITDHPFGTGIGSHVFMHKKVYLKETRPPEYLRIQKKHYENATDANSLFTRMVSEMGIFGFILVLYLLYKSVKCFRSDELFLCQGIFIYFLLKLFRDGHYFPPELFFFIWLLYYSIKSYNNSKKIAV</sequence>